<evidence type="ECO:0000313" key="4">
    <source>
        <dbReference type="Proteomes" id="UP000003280"/>
    </source>
</evidence>
<dbReference type="Pfam" id="PF00462">
    <property type="entry name" value="Glutaredoxin"/>
    <property type="match status" value="1"/>
</dbReference>
<dbReference type="CDD" id="cd02976">
    <property type="entry name" value="NrdH"/>
    <property type="match status" value="1"/>
</dbReference>
<feature type="signal peptide" evidence="1">
    <location>
        <begin position="1"/>
        <end position="22"/>
    </location>
</feature>
<organism evidence="3 4">
    <name type="scientific">Peptoniphilus duerdenii ATCC BAA-1640</name>
    <dbReference type="NCBI Taxonomy" id="862517"/>
    <lineage>
        <taxon>Bacteria</taxon>
        <taxon>Bacillati</taxon>
        <taxon>Bacillota</taxon>
        <taxon>Tissierellia</taxon>
        <taxon>Tissierellales</taxon>
        <taxon>Peptoniphilaceae</taxon>
        <taxon>Peptoniphilus</taxon>
    </lineage>
</organism>
<dbReference type="HOGENOM" id="CLU_1146366_0_0_9"/>
<dbReference type="SUPFAM" id="SSF52833">
    <property type="entry name" value="Thioredoxin-like"/>
    <property type="match status" value="1"/>
</dbReference>
<evidence type="ECO:0000256" key="1">
    <source>
        <dbReference type="SAM" id="SignalP"/>
    </source>
</evidence>
<comment type="caution">
    <text evidence="3">The sequence shown here is derived from an EMBL/GenBank/DDBJ whole genome shotgun (WGS) entry which is preliminary data.</text>
</comment>
<dbReference type="Gene3D" id="3.40.30.10">
    <property type="entry name" value="Glutaredoxin"/>
    <property type="match status" value="1"/>
</dbReference>
<name>E0NIN2_9FIRM</name>
<dbReference type="EMBL" id="AEEH01000009">
    <property type="protein sequence ID" value="EFM26327.1"/>
    <property type="molecule type" value="Genomic_DNA"/>
</dbReference>
<sequence length="242" mass="27892">MKNLKIITCSLIIAMIPGFTKAITPSDQGIYINDNKVEISGVKHQGFNYFRLRDIAYVLKETPSKFEVGYDKDRKSVVINTKTEYTGDKINPEKLGENLNPVEIPIEVNKTLSHIEVVNVDGYNYFRLRDLAVLVGFEIKYNPEDKKVEIITEKESEDEDLVTKLKKSKTPIIYGRDSCPACIKLKAYLDKNKIEYEFRSTEEPKNKDELISMGFNSVPQMFYDGEVYGGYNEDELKRIFEK</sequence>
<proteinExistence type="predicted"/>
<dbReference type="STRING" id="862517.HMPREF9225_0021"/>
<protein>
    <submittedName>
        <fullName evidence="3">Glutaredoxin</fullName>
    </submittedName>
</protein>
<gene>
    <name evidence="3" type="primary">grxC</name>
    <name evidence="3" type="ORF">HMPREF9225_0021</name>
</gene>
<keyword evidence="4" id="KW-1185">Reference proteome</keyword>
<accession>E0NIN2</accession>
<dbReference type="InterPro" id="IPR002109">
    <property type="entry name" value="Glutaredoxin"/>
</dbReference>
<feature type="domain" description="Glutaredoxin" evidence="2">
    <location>
        <begin position="173"/>
        <end position="227"/>
    </location>
</feature>
<dbReference type="AlphaFoldDB" id="E0NIN2"/>
<evidence type="ECO:0000259" key="2">
    <source>
        <dbReference type="Pfam" id="PF00462"/>
    </source>
</evidence>
<reference evidence="3 4" key="1">
    <citation type="submission" date="2010-07" db="EMBL/GenBank/DDBJ databases">
        <authorList>
            <person name="Muzny D."/>
            <person name="Qin X."/>
            <person name="Deng J."/>
            <person name="Jiang H."/>
            <person name="Liu Y."/>
            <person name="Qu J."/>
            <person name="Song X.-Z."/>
            <person name="Zhang L."/>
            <person name="Thornton R."/>
            <person name="Coyle M."/>
            <person name="Francisco L."/>
            <person name="Jackson L."/>
            <person name="Javaid M."/>
            <person name="Korchina V."/>
            <person name="Kovar C."/>
            <person name="Mata R."/>
            <person name="Mathew T."/>
            <person name="Ngo R."/>
            <person name="Nguyen L."/>
            <person name="Nguyen N."/>
            <person name="Okwuonu G."/>
            <person name="Ongeri F."/>
            <person name="Pham C."/>
            <person name="Simmons D."/>
            <person name="Wilczek-Boney K."/>
            <person name="Hale W."/>
            <person name="Jakkamsetti A."/>
            <person name="Pham P."/>
            <person name="Ruth R."/>
            <person name="San Lucas F."/>
            <person name="Warren J."/>
            <person name="Zhang J."/>
            <person name="Zhao Z."/>
            <person name="Zhou C."/>
            <person name="Zhu D."/>
            <person name="Lee S."/>
            <person name="Bess C."/>
            <person name="Blankenburg K."/>
            <person name="Forbes L."/>
            <person name="Fu Q."/>
            <person name="Gubbala S."/>
            <person name="Hirani K."/>
            <person name="Jayaseelan J.C."/>
            <person name="Lara F."/>
            <person name="Munidasa M."/>
            <person name="Palculict T."/>
            <person name="Patil S."/>
            <person name="Pu L.-L."/>
            <person name="Saada N."/>
            <person name="Tang L."/>
            <person name="Weissenberger G."/>
            <person name="Zhu Y."/>
            <person name="Hemphill L."/>
            <person name="Shang Y."/>
            <person name="Youmans B."/>
            <person name="Ayvaz T."/>
            <person name="Ross M."/>
            <person name="Santibanez J."/>
            <person name="Aqrawi P."/>
            <person name="Gross S."/>
            <person name="Joshi V."/>
            <person name="Fowler G."/>
            <person name="Nazareth L."/>
            <person name="Reid J."/>
            <person name="Worley K."/>
            <person name="Petrosino J."/>
            <person name="Highlander S."/>
            <person name="Gibbs R."/>
        </authorList>
    </citation>
    <scope>NUCLEOTIDE SEQUENCE [LARGE SCALE GENOMIC DNA]</scope>
    <source>
        <strain evidence="3 4">ATCC BAA-1640</strain>
    </source>
</reference>
<dbReference type="OrthoDB" id="1698746at2"/>
<dbReference type="InterPro" id="IPR036249">
    <property type="entry name" value="Thioredoxin-like_sf"/>
</dbReference>
<dbReference type="RefSeq" id="WP_008900857.1">
    <property type="nucleotide sequence ID" value="NZ_GL397071.1"/>
</dbReference>
<feature type="chain" id="PRO_5003137991" evidence="1">
    <location>
        <begin position="23"/>
        <end position="242"/>
    </location>
</feature>
<keyword evidence="1" id="KW-0732">Signal</keyword>
<dbReference type="Proteomes" id="UP000003280">
    <property type="component" value="Unassembled WGS sequence"/>
</dbReference>
<evidence type="ECO:0000313" key="3">
    <source>
        <dbReference type="EMBL" id="EFM26327.1"/>
    </source>
</evidence>
<dbReference type="PROSITE" id="PS51354">
    <property type="entry name" value="GLUTAREDOXIN_2"/>
    <property type="match status" value="1"/>
</dbReference>